<feature type="transmembrane region" description="Helical" evidence="6">
    <location>
        <begin position="148"/>
        <end position="171"/>
    </location>
</feature>
<accession>A0A089YG57</accession>
<dbReference type="CDD" id="cd17328">
    <property type="entry name" value="MFS_spinster_like"/>
    <property type="match status" value="1"/>
</dbReference>
<proteinExistence type="predicted"/>
<feature type="transmembrane region" description="Helical" evidence="6">
    <location>
        <begin position="286"/>
        <end position="306"/>
    </location>
</feature>
<evidence type="ECO:0000256" key="1">
    <source>
        <dbReference type="ARBA" id="ARBA00004141"/>
    </source>
</evidence>
<dbReference type="InterPro" id="IPR020846">
    <property type="entry name" value="MFS_dom"/>
</dbReference>
<dbReference type="InterPro" id="IPR011701">
    <property type="entry name" value="MFS"/>
</dbReference>
<keyword evidence="5 6" id="KW-0472">Membrane</keyword>
<dbReference type="RefSeq" id="WP_038413294.1">
    <property type="nucleotide sequence ID" value="NZ_CP009455.1"/>
</dbReference>
<name>A0A089YG57_9PSED</name>
<dbReference type="SUPFAM" id="SSF103473">
    <property type="entry name" value="MFS general substrate transporter"/>
    <property type="match status" value="1"/>
</dbReference>
<dbReference type="PANTHER" id="PTHR23505:SF79">
    <property type="entry name" value="PROTEIN SPINSTER"/>
    <property type="match status" value="1"/>
</dbReference>
<dbReference type="eggNOG" id="COG2271">
    <property type="taxonomic scope" value="Bacteria"/>
</dbReference>
<feature type="transmembrane region" description="Helical" evidence="6">
    <location>
        <begin position="191"/>
        <end position="213"/>
    </location>
</feature>
<keyword evidence="4 6" id="KW-1133">Transmembrane helix</keyword>
<organism evidence="8 9">
    <name type="scientific">Pseudomonas cremoricolorata</name>
    <dbReference type="NCBI Taxonomy" id="157783"/>
    <lineage>
        <taxon>Bacteria</taxon>
        <taxon>Pseudomonadati</taxon>
        <taxon>Pseudomonadota</taxon>
        <taxon>Gammaproteobacteria</taxon>
        <taxon>Pseudomonadales</taxon>
        <taxon>Pseudomonadaceae</taxon>
        <taxon>Pseudomonas</taxon>
    </lineage>
</organism>
<reference evidence="8 9" key="1">
    <citation type="submission" date="2014-09" db="EMBL/GenBank/DDBJ databases">
        <authorList>
            <person name="Chan K.-G."/>
        </authorList>
    </citation>
    <scope>NUCLEOTIDE SEQUENCE [LARGE SCALE GENOMIC DNA]</scope>
    <source>
        <strain evidence="8 9">ND07</strain>
    </source>
</reference>
<evidence type="ECO:0000256" key="3">
    <source>
        <dbReference type="ARBA" id="ARBA00022692"/>
    </source>
</evidence>
<dbReference type="GO" id="GO:0016020">
    <property type="term" value="C:membrane"/>
    <property type="evidence" value="ECO:0007669"/>
    <property type="project" value="UniProtKB-SubCell"/>
</dbReference>
<evidence type="ECO:0000256" key="4">
    <source>
        <dbReference type="ARBA" id="ARBA00022989"/>
    </source>
</evidence>
<evidence type="ECO:0000313" key="9">
    <source>
        <dbReference type="Proteomes" id="UP000029493"/>
    </source>
</evidence>
<feature type="domain" description="Major facilitator superfamily (MFS) profile" evidence="7">
    <location>
        <begin position="23"/>
        <end position="440"/>
    </location>
</feature>
<feature type="transmembrane region" description="Helical" evidence="6">
    <location>
        <begin position="252"/>
        <end position="274"/>
    </location>
</feature>
<dbReference type="InterPro" id="IPR036259">
    <property type="entry name" value="MFS_trans_sf"/>
</dbReference>
<dbReference type="STRING" id="157783.LK03_15955"/>
<feature type="transmembrane region" description="Helical" evidence="6">
    <location>
        <begin position="21"/>
        <end position="41"/>
    </location>
</feature>
<feature type="transmembrane region" description="Helical" evidence="6">
    <location>
        <begin position="318"/>
        <end position="337"/>
    </location>
</feature>
<evidence type="ECO:0000256" key="2">
    <source>
        <dbReference type="ARBA" id="ARBA00022448"/>
    </source>
</evidence>
<dbReference type="PROSITE" id="PS50850">
    <property type="entry name" value="MFS"/>
    <property type="match status" value="1"/>
</dbReference>
<evidence type="ECO:0000259" key="7">
    <source>
        <dbReference type="PROSITE" id="PS50850"/>
    </source>
</evidence>
<dbReference type="OrthoDB" id="6057322at2"/>
<dbReference type="AlphaFoldDB" id="A0A089YG57"/>
<dbReference type="Proteomes" id="UP000029493">
    <property type="component" value="Chromosome"/>
</dbReference>
<dbReference type="GO" id="GO:0022857">
    <property type="term" value="F:transmembrane transporter activity"/>
    <property type="evidence" value="ECO:0007669"/>
    <property type="project" value="InterPro"/>
</dbReference>
<protein>
    <submittedName>
        <fullName evidence="8">MFS transporter</fullName>
    </submittedName>
</protein>
<evidence type="ECO:0000313" key="8">
    <source>
        <dbReference type="EMBL" id="AIR90673.1"/>
    </source>
</evidence>
<gene>
    <name evidence="8" type="ORF">LK03_15955</name>
</gene>
<keyword evidence="9" id="KW-1185">Reference proteome</keyword>
<feature type="transmembrane region" description="Helical" evidence="6">
    <location>
        <begin position="61"/>
        <end position="83"/>
    </location>
</feature>
<feature type="transmembrane region" description="Helical" evidence="6">
    <location>
        <begin position="343"/>
        <end position="361"/>
    </location>
</feature>
<dbReference type="InterPro" id="IPR044770">
    <property type="entry name" value="MFS_spinster-like"/>
</dbReference>
<dbReference type="EMBL" id="CP009455">
    <property type="protein sequence ID" value="AIR90673.1"/>
    <property type="molecule type" value="Genomic_DNA"/>
</dbReference>
<feature type="transmembrane region" description="Helical" evidence="6">
    <location>
        <begin position="415"/>
        <end position="436"/>
    </location>
</feature>
<keyword evidence="3 6" id="KW-0812">Transmembrane</keyword>
<dbReference type="KEGG" id="psw:LK03_15955"/>
<dbReference type="PANTHER" id="PTHR23505">
    <property type="entry name" value="SPINSTER"/>
    <property type="match status" value="1"/>
</dbReference>
<dbReference type="Gene3D" id="1.20.1250.20">
    <property type="entry name" value="MFS general substrate transporter like domains"/>
    <property type="match status" value="2"/>
</dbReference>
<sequence>MNTVANASPTGQRQKRYVYEWYVVVLCMIAYIFSFVDRQILALMIEPIKADLNLSDTQFSLLHGLAFSLFYAFMGMPIAYLADRFSRPKIIALGVVFWSLATAACGLSKNFLQMFLARIGVGVGEAALSPSAYSMFSDLFPKDKLGRAVGIYSIGSFVGGGVAFLVGAYVIALLKNADTIEVAVLGAMKAWQLAFILVGLPGVVVGLLIWLTVRDPQRKGAQLDEHGQPRKLRLTDGLRFIGRHRATFSCHYLGFSFYAMALFCMMSWTPALYIRKFGMSPQDAGFMLGTILLLANTSGVFFGGWLTDYLSKRGYSDGAMRTGVIGALGMLVPATLYSQVDSLWLSVTLLVPAMFFASFPMPASTAAMQILSPNQVRAQVSAVFLLINNLLALGLGTTLVALLTDRYFGSPLAVGQSMAIVSCIASLLAIALLYLGCRHFRRSLQREYPQ</sequence>
<comment type="subcellular location">
    <subcellularLocation>
        <location evidence="1">Membrane</location>
        <topology evidence="1">Multi-pass membrane protein</topology>
    </subcellularLocation>
</comment>
<keyword evidence="2" id="KW-0813">Transport</keyword>
<dbReference type="Pfam" id="PF07690">
    <property type="entry name" value="MFS_1"/>
    <property type="match status" value="1"/>
</dbReference>
<evidence type="ECO:0000256" key="6">
    <source>
        <dbReference type="SAM" id="Phobius"/>
    </source>
</evidence>
<evidence type="ECO:0000256" key="5">
    <source>
        <dbReference type="ARBA" id="ARBA00023136"/>
    </source>
</evidence>
<feature type="transmembrane region" description="Helical" evidence="6">
    <location>
        <begin position="382"/>
        <end position="403"/>
    </location>
</feature>